<dbReference type="AlphaFoldDB" id="A0A975KLJ3"/>
<organism evidence="1 2">
    <name type="scientific">Bacteroides eggerthii</name>
    <dbReference type="NCBI Taxonomy" id="28111"/>
    <lineage>
        <taxon>Bacteria</taxon>
        <taxon>Pseudomonadati</taxon>
        <taxon>Bacteroidota</taxon>
        <taxon>Bacteroidia</taxon>
        <taxon>Bacteroidales</taxon>
        <taxon>Bacteroidaceae</taxon>
        <taxon>Bacteroides</taxon>
    </lineage>
</organism>
<dbReference type="KEGG" id="beg:INE88_04317"/>
<sequence length="261" mass="30986">MNSVRFLLNNVWRIIAPKVYKINVLFAGFLYKIIGKKIEDPFLIPIYINNYNHLKYLVDLIACLEKRGYRNIHIIDNDSTYKPLLIYYETCPYEVIKLGKNVGFTAIWDTGIYKKIWNSYYVYTDSDIFIEKDCPIDFMSHFVSVLEKYPLCHKVGFGLRIDDIPNYFTMKEQVIKHESQFWTKQIEPDLYDARIDTTFALYRPFCKGPSNSYKFVIRTGGKYVCKHQPWYVNINTSSVEDLYYIRSIQQSTHWSAKVKNM</sequence>
<dbReference type="Proteomes" id="UP000679226">
    <property type="component" value="Chromosome"/>
</dbReference>
<evidence type="ECO:0000313" key="2">
    <source>
        <dbReference type="Proteomes" id="UP000679226"/>
    </source>
</evidence>
<reference evidence="1" key="1">
    <citation type="journal article" date="2021" name="PLoS Genet.">
        <title>Mobile Type VI secretion system loci of the gut Bacteroidales display extensive intra-ecosystem transfer, multi-species spread and geographical clustering.</title>
        <authorList>
            <person name="Garcia-Bayona L."/>
            <person name="Coyne M.J."/>
            <person name="Comstock L.E."/>
        </authorList>
    </citation>
    <scope>NUCLEOTIDE SEQUENCE</scope>
    <source>
        <strain evidence="1">CL11T00C20</strain>
    </source>
</reference>
<proteinExistence type="predicted"/>
<dbReference type="InterPro" id="IPR029044">
    <property type="entry name" value="Nucleotide-diphossugar_trans"/>
</dbReference>
<dbReference type="SUPFAM" id="SSF53448">
    <property type="entry name" value="Nucleotide-diphospho-sugar transferases"/>
    <property type="match status" value="1"/>
</dbReference>
<dbReference type="EMBL" id="CP072227">
    <property type="protein sequence ID" value="QUT47464.1"/>
    <property type="molecule type" value="Genomic_DNA"/>
</dbReference>
<accession>A0A975KLJ3</accession>
<evidence type="ECO:0000313" key="1">
    <source>
        <dbReference type="EMBL" id="QUT47464.1"/>
    </source>
</evidence>
<name>A0A975KLJ3_9BACE</name>
<protein>
    <submittedName>
        <fullName evidence="1">Uncharacterized protein</fullName>
    </submittedName>
</protein>
<dbReference type="RefSeq" id="WP_211454648.1">
    <property type="nucleotide sequence ID" value="NZ_CP072227.1"/>
</dbReference>
<gene>
    <name evidence="1" type="ORF">INE88_04317</name>
</gene>